<feature type="compositionally biased region" description="Low complexity" evidence="1">
    <location>
        <begin position="269"/>
        <end position="279"/>
    </location>
</feature>
<feature type="compositionally biased region" description="Pro residues" evidence="1">
    <location>
        <begin position="75"/>
        <end position="86"/>
    </location>
</feature>
<dbReference type="PANTHER" id="PTHR34482:SF48">
    <property type="entry name" value="GAG PROTEASE POLYPROTEIN"/>
    <property type="match status" value="1"/>
</dbReference>
<keyword evidence="2" id="KW-0378">Hydrolase</keyword>
<reference evidence="2 3" key="1">
    <citation type="journal article" date="2013" name="Genome Biol.">
        <title>The genome sequence of the most widely cultivated cacao type and its use to identify candidate genes regulating pod color.</title>
        <authorList>
            <person name="Motamayor J.C."/>
            <person name="Mockaitis K."/>
            <person name="Schmutz J."/>
            <person name="Haiminen N."/>
            <person name="Iii D.L."/>
            <person name="Cornejo O."/>
            <person name="Findley S.D."/>
            <person name="Zheng P."/>
            <person name="Utro F."/>
            <person name="Royaert S."/>
            <person name="Saski C."/>
            <person name="Jenkins J."/>
            <person name="Podicheti R."/>
            <person name="Zhao M."/>
            <person name="Scheffler B.E."/>
            <person name="Stack J.C."/>
            <person name="Feltus F.A."/>
            <person name="Mustiga G.M."/>
            <person name="Amores F."/>
            <person name="Phillips W."/>
            <person name="Marelli J.P."/>
            <person name="May G.D."/>
            <person name="Shapiro H."/>
            <person name="Ma J."/>
            <person name="Bustamante C.D."/>
            <person name="Schnell R.J."/>
            <person name="Main D."/>
            <person name="Gilbert D."/>
            <person name="Parida L."/>
            <person name="Kuhn D.N."/>
        </authorList>
    </citation>
    <scope>NUCLEOTIDE SEQUENCE [LARGE SCALE GENOMIC DNA]</scope>
    <source>
        <strain evidence="3">cv. Matina 1-6</strain>
    </source>
</reference>
<name>A0A061ECZ4_THECC</name>
<feature type="compositionally biased region" description="Polar residues" evidence="1">
    <location>
        <begin position="281"/>
        <end position="290"/>
    </location>
</feature>
<organism evidence="2 3">
    <name type="scientific">Theobroma cacao</name>
    <name type="common">Cacao</name>
    <name type="synonym">Cocoa</name>
    <dbReference type="NCBI Taxonomy" id="3641"/>
    <lineage>
        <taxon>Eukaryota</taxon>
        <taxon>Viridiplantae</taxon>
        <taxon>Streptophyta</taxon>
        <taxon>Embryophyta</taxon>
        <taxon>Tracheophyta</taxon>
        <taxon>Spermatophyta</taxon>
        <taxon>Magnoliopsida</taxon>
        <taxon>eudicotyledons</taxon>
        <taxon>Gunneridae</taxon>
        <taxon>Pentapetalae</taxon>
        <taxon>rosids</taxon>
        <taxon>malvids</taxon>
        <taxon>Malvales</taxon>
        <taxon>Malvaceae</taxon>
        <taxon>Byttnerioideae</taxon>
        <taxon>Theobroma</taxon>
    </lineage>
</organism>
<keyword evidence="2" id="KW-0645">Protease</keyword>
<protein>
    <submittedName>
        <fullName evidence="2">Gag protease polyprotein, putative</fullName>
    </submittedName>
</protein>
<dbReference type="SUPFAM" id="SSF101447">
    <property type="entry name" value="Formin homology 2 domain (FH2 domain)"/>
    <property type="match status" value="1"/>
</dbReference>
<feature type="compositionally biased region" description="Basic residues" evidence="1">
    <location>
        <begin position="229"/>
        <end position="238"/>
    </location>
</feature>
<dbReference type="PANTHER" id="PTHR34482">
    <property type="entry name" value="DNA DAMAGE-INDUCIBLE PROTEIN 1-LIKE"/>
    <property type="match status" value="1"/>
</dbReference>
<dbReference type="GO" id="GO:0008233">
    <property type="term" value="F:peptidase activity"/>
    <property type="evidence" value="ECO:0007669"/>
    <property type="project" value="UniProtKB-KW"/>
</dbReference>
<evidence type="ECO:0000313" key="2">
    <source>
        <dbReference type="EMBL" id="EOY00139.1"/>
    </source>
</evidence>
<dbReference type="InParanoid" id="A0A061ECZ4"/>
<dbReference type="HOGENOM" id="CLU_026677_1_0_1"/>
<dbReference type="GO" id="GO:0006508">
    <property type="term" value="P:proteolysis"/>
    <property type="evidence" value="ECO:0007669"/>
    <property type="project" value="UniProtKB-KW"/>
</dbReference>
<gene>
    <name evidence="2" type="ORF">TCM_009694</name>
</gene>
<evidence type="ECO:0000256" key="1">
    <source>
        <dbReference type="SAM" id="MobiDB-lite"/>
    </source>
</evidence>
<feature type="region of interest" description="Disordered" evidence="1">
    <location>
        <begin position="32"/>
        <end position="100"/>
    </location>
</feature>
<dbReference type="EMBL" id="CM001880">
    <property type="protein sequence ID" value="EOY00139.1"/>
    <property type="molecule type" value="Genomic_DNA"/>
</dbReference>
<accession>A0A061ECZ4</accession>
<dbReference type="AlphaFoldDB" id="A0A061ECZ4"/>
<dbReference type="eggNOG" id="KOG0017">
    <property type="taxonomic scope" value="Eukaryota"/>
</dbReference>
<dbReference type="Gramene" id="EOY00139">
    <property type="protein sequence ID" value="EOY00139"/>
    <property type="gene ID" value="TCM_009694"/>
</dbReference>
<proteinExistence type="predicted"/>
<sequence>MSIGTSRQLSQARREYRVVTIHVITMPYRREHLPLTRSAGRGRGHSQHSQPDPVEGESAASTIRAAPTAEQTETPPHPPPPPPPTVLPVTHSVPPPPPPVRPPVSNVFISKKLEEARQLGCVSFTSDLDATAAKDWIIQVLETLSDMRLDDDIKLMVTTRLLEKRAHTWWNSVKSRSTTLLTWSNFLREFDRLHNEIRDRMTMTGREPHKEVVQMALRAEKLANENRRMQPKFVKRRNSSISSSQPYKKGKDSSTSGSVTITLVASNRPSSQQPQPKSSRFNRSVTSTFGESFGGFDRC</sequence>
<feature type="region of interest" description="Disordered" evidence="1">
    <location>
        <begin position="224"/>
        <end position="299"/>
    </location>
</feature>
<feature type="compositionally biased region" description="Polar residues" evidence="1">
    <location>
        <begin position="253"/>
        <end position="268"/>
    </location>
</feature>
<keyword evidence="3" id="KW-1185">Reference proteome</keyword>
<evidence type="ECO:0000313" key="3">
    <source>
        <dbReference type="Proteomes" id="UP000026915"/>
    </source>
</evidence>
<dbReference type="Proteomes" id="UP000026915">
    <property type="component" value="Chromosome 2"/>
</dbReference>